<dbReference type="PANTHER" id="PTHR30540">
    <property type="entry name" value="OSMOTIC STRESS POTASSIUM TRANSPORTER"/>
    <property type="match status" value="1"/>
</dbReference>
<feature type="transmembrane region" description="Helical" evidence="10">
    <location>
        <begin position="460"/>
        <end position="484"/>
    </location>
</feature>
<evidence type="ECO:0000313" key="14">
    <source>
        <dbReference type="Proteomes" id="UP000422736"/>
    </source>
</evidence>
<feature type="domain" description="K+ potassium transporter integral membrane" evidence="11">
    <location>
        <begin position="59"/>
        <end position="558"/>
    </location>
</feature>
<feature type="transmembrane region" description="Helical" evidence="10">
    <location>
        <begin position="338"/>
        <end position="359"/>
    </location>
</feature>
<feature type="transmembrane region" description="Helical" evidence="10">
    <location>
        <begin position="232"/>
        <end position="253"/>
    </location>
</feature>
<feature type="transmembrane region" description="Helical" evidence="10">
    <location>
        <begin position="190"/>
        <end position="212"/>
    </location>
</feature>
<sequence>MSTREGEYSSKYMVEEEDNSGVDSASAAPMETDIENYAEYSEKRPSKKATIASVAFLGYSSLGSIYGDIATSPLYTVPSIFSGSNLDVTENNLMGVVSCIFWLFTIVVIVKYTSLVLVYGPNDGEGGQIALYCKIAKCLRNGPVDQLMLQNKTQSEDQLLLSRYETTNSQTTSIFKHESSWLQNKSFRKWVGRVTLILCFLGCSMVISDGLLTPTTSVLSAMEGITVAVPSFHGKTMPTSVAILVVLFLAQVMGIGKITMLFSPIVALWFIVLLVIGGINIAAAPRIFKALNPVEAINLLRRQGKINIMGDVMLSITGVEAMFADVGHFSPLSVQLSLLLVVYPSLMICYLGQGAYLIKHPEQLSNVFYESIPGKSGQGFYWFVFVLAILATIIASQALILGVSSISKQLIAVGFLPKLKVIHKSASHSGRIFIPVVNFLLMIGVLVCCVGFKTSARVTAAYGLTVSMDLFITSLFMSIMFVCVQKFHVGIAVLFLCVFGSLECCLIGANLLKVPHGAWVPLMVSGALFIFLLVWRWCYTMKANREARDRISLTKLLQDCQQQITYSSNITGAGISQRIQEEDEGDDDDDDNDDDDDDVDEDAVANTQNTPDVRFSQPPQRRSSNKLDSTRPVIARPGSTHHVGSLDKIPRSNYVGIMFTDLATLLKHPASVPRLYKDLTKSFGAISRVFAFVGVHICNEPYVENEDRILVQKMQQDGFYRCIVRLGFMEAASDDEKKIEQLVSVLSMEEGINLHTIPVVEICSADQIIGKTLTEASIWKKSLYIARKFVIEYIYAPIYYSTERTNKEEENVVYFGKTVVI</sequence>
<evidence type="ECO:0000256" key="6">
    <source>
        <dbReference type="ARBA" id="ARBA00022989"/>
    </source>
</evidence>
<feature type="compositionally biased region" description="Acidic residues" evidence="9">
    <location>
        <begin position="581"/>
        <end position="603"/>
    </location>
</feature>
<evidence type="ECO:0000259" key="12">
    <source>
        <dbReference type="Pfam" id="PF22776"/>
    </source>
</evidence>
<feature type="compositionally biased region" description="Polar residues" evidence="9">
    <location>
        <begin position="605"/>
        <end position="622"/>
    </location>
</feature>
<keyword evidence="6 10" id="KW-1133">Transmembrane helix</keyword>
<keyword evidence="7" id="KW-0406">Ion transport</keyword>
<dbReference type="Proteomes" id="UP000422736">
    <property type="component" value="Chromosome 5"/>
</dbReference>
<keyword evidence="2" id="KW-0813">Transport</keyword>
<feature type="region of interest" description="Disordered" evidence="9">
    <location>
        <begin position="1"/>
        <end position="28"/>
    </location>
</feature>
<feature type="transmembrane region" description="Helical" evidence="10">
    <location>
        <begin position="491"/>
        <end position="512"/>
    </location>
</feature>
<reference evidence="13 14" key="1">
    <citation type="submission" date="2016-03" db="EMBL/GenBank/DDBJ databases">
        <title>How can Kluyveromyces marxianus grow so fast - potential evolutionary course in Saccharomyces Complex revealed by comparative genomics.</title>
        <authorList>
            <person name="Mo W."/>
            <person name="Lu W."/>
            <person name="Yang X."/>
            <person name="Qi J."/>
            <person name="Lv H."/>
        </authorList>
    </citation>
    <scope>NUCLEOTIDE SEQUENCE [LARGE SCALE GENOMIC DNA]</scope>
    <source>
        <strain evidence="13 14">FIM1</strain>
    </source>
</reference>
<feature type="transmembrane region" description="Helical" evidence="10">
    <location>
        <begin position="93"/>
        <end position="110"/>
    </location>
</feature>
<evidence type="ECO:0000256" key="3">
    <source>
        <dbReference type="ARBA" id="ARBA00022538"/>
    </source>
</evidence>
<evidence type="ECO:0000313" key="13">
    <source>
        <dbReference type="EMBL" id="QGN16752.1"/>
    </source>
</evidence>
<comment type="subcellular location">
    <subcellularLocation>
        <location evidence="1">Membrane</location>
        <topology evidence="1">Multi-pass membrane protein</topology>
    </subcellularLocation>
</comment>
<dbReference type="EMBL" id="CP015058">
    <property type="protein sequence ID" value="QGN16752.1"/>
    <property type="molecule type" value="Genomic_DNA"/>
</dbReference>
<dbReference type="InterPro" id="IPR053952">
    <property type="entry name" value="K_trans_C"/>
</dbReference>
<feature type="transmembrane region" description="Helical" evidence="10">
    <location>
        <begin position="432"/>
        <end position="454"/>
    </location>
</feature>
<keyword evidence="14" id="KW-1185">Reference proteome</keyword>
<evidence type="ECO:0000256" key="9">
    <source>
        <dbReference type="SAM" id="MobiDB-lite"/>
    </source>
</evidence>
<gene>
    <name evidence="13" type="primary">HAK1</name>
    <name evidence="13" type="ORF">FIM1_3474</name>
</gene>
<evidence type="ECO:0000256" key="2">
    <source>
        <dbReference type="ARBA" id="ARBA00022448"/>
    </source>
</evidence>
<evidence type="ECO:0000256" key="5">
    <source>
        <dbReference type="ARBA" id="ARBA00022958"/>
    </source>
</evidence>
<feature type="transmembrane region" description="Helical" evidence="10">
    <location>
        <begin position="518"/>
        <end position="538"/>
    </location>
</feature>
<feature type="transmembrane region" description="Helical" evidence="10">
    <location>
        <begin position="379"/>
        <end position="401"/>
    </location>
</feature>
<keyword evidence="3" id="KW-0633">Potassium transport</keyword>
<evidence type="ECO:0000256" key="1">
    <source>
        <dbReference type="ARBA" id="ARBA00004141"/>
    </source>
</evidence>
<dbReference type="NCBIfam" id="TIGR00794">
    <property type="entry name" value="kup"/>
    <property type="match status" value="1"/>
</dbReference>
<name>A0ABX6EY95_KLUMA</name>
<keyword evidence="8 10" id="KW-0472">Membrane</keyword>
<dbReference type="Pfam" id="PF02705">
    <property type="entry name" value="K_trans"/>
    <property type="match status" value="1"/>
</dbReference>
<keyword evidence="4 10" id="KW-0812">Transmembrane</keyword>
<dbReference type="InterPro" id="IPR053951">
    <property type="entry name" value="K_trans_N"/>
</dbReference>
<feature type="region of interest" description="Disordered" evidence="9">
    <location>
        <begin position="579"/>
        <end position="642"/>
    </location>
</feature>
<protein>
    <submittedName>
        <fullName evidence="13">High affinity potassium transporter</fullName>
    </submittedName>
</protein>
<dbReference type="InterPro" id="IPR003855">
    <property type="entry name" value="K+_transporter"/>
</dbReference>
<accession>A0ABX6EY95</accession>
<dbReference type="PANTHER" id="PTHR30540:SF83">
    <property type="entry name" value="K+ POTASSIUM TRANSPORTER"/>
    <property type="match status" value="1"/>
</dbReference>
<reference evidence="13 14" key="2">
    <citation type="submission" date="2019-11" db="EMBL/GenBank/DDBJ databases">
        <authorList>
            <person name="Lu H."/>
        </authorList>
    </citation>
    <scope>NUCLEOTIDE SEQUENCE [LARGE SCALE GENOMIC DNA]</scope>
    <source>
        <strain evidence="13 14">FIM1</strain>
    </source>
</reference>
<feature type="domain" description="K+ potassium transporter C-terminal" evidence="12">
    <location>
        <begin position="667"/>
        <end position="785"/>
    </location>
</feature>
<evidence type="ECO:0000259" key="11">
    <source>
        <dbReference type="Pfam" id="PF02705"/>
    </source>
</evidence>
<feature type="transmembrane region" description="Helical" evidence="10">
    <location>
        <begin position="49"/>
        <end position="67"/>
    </location>
</feature>
<organism evidence="13 14">
    <name type="scientific">Kluyveromyces marxianus</name>
    <name type="common">Yeast</name>
    <name type="synonym">Candida kefyr</name>
    <dbReference type="NCBI Taxonomy" id="4911"/>
    <lineage>
        <taxon>Eukaryota</taxon>
        <taxon>Fungi</taxon>
        <taxon>Dikarya</taxon>
        <taxon>Ascomycota</taxon>
        <taxon>Saccharomycotina</taxon>
        <taxon>Saccharomycetes</taxon>
        <taxon>Saccharomycetales</taxon>
        <taxon>Saccharomycetaceae</taxon>
        <taxon>Kluyveromyces</taxon>
    </lineage>
</organism>
<feature type="transmembrane region" description="Helical" evidence="10">
    <location>
        <begin position="265"/>
        <end position="288"/>
    </location>
</feature>
<dbReference type="Pfam" id="PF22776">
    <property type="entry name" value="K_trans_C"/>
    <property type="match status" value="1"/>
</dbReference>
<keyword evidence="5" id="KW-0630">Potassium</keyword>
<evidence type="ECO:0000256" key="7">
    <source>
        <dbReference type="ARBA" id="ARBA00023065"/>
    </source>
</evidence>
<evidence type="ECO:0000256" key="8">
    <source>
        <dbReference type="ARBA" id="ARBA00023136"/>
    </source>
</evidence>
<evidence type="ECO:0000256" key="10">
    <source>
        <dbReference type="SAM" id="Phobius"/>
    </source>
</evidence>
<proteinExistence type="predicted"/>
<evidence type="ECO:0000256" key="4">
    <source>
        <dbReference type="ARBA" id="ARBA00022692"/>
    </source>
</evidence>